<evidence type="ECO:0000313" key="4">
    <source>
        <dbReference type="Proteomes" id="UP001050808"/>
    </source>
</evidence>
<name>A0ABQ3QUZ6_9ACTN</name>
<evidence type="ECO:0000256" key="2">
    <source>
        <dbReference type="SAM" id="MobiDB-lite"/>
    </source>
</evidence>
<feature type="region of interest" description="Disordered" evidence="2">
    <location>
        <begin position="1"/>
        <end position="35"/>
    </location>
</feature>
<keyword evidence="4" id="KW-1185">Reference proteome</keyword>
<comment type="caution">
    <text evidence="3">The sequence shown here is derived from an EMBL/GenBank/DDBJ whole genome shotgun (WGS) entry which is preliminary data.</text>
</comment>
<evidence type="ECO:0008006" key="5">
    <source>
        <dbReference type="Google" id="ProtNLM"/>
    </source>
</evidence>
<dbReference type="EMBL" id="BNDY01000017">
    <property type="protein sequence ID" value="GHI41108.1"/>
    <property type="molecule type" value="Genomic_DNA"/>
</dbReference>
<protein>
    <recommendedName>
        <fullName evidence="5">Scaffolding protein</fullName>
    </recommendedName>
</protein>
<reference evidence="3" key="1">
    <citation type="submission" date="2024-05" db="EMBL/GenBank/DDBJ databases">
        <title>Whole genome shotgun sequence of Streptomyces violascens NBRC 12920.</title>
        <authorList>
            <person name="Komaki H."/>
            <person name="Tamura T."/>
        </authorList>
    </citation>
    <scope>NUCLEOTIDE SEQUENCE</scope>
    <source>
        <strain evidence="3">NBRC 12920</strain>
    </source>
</reference>
<dbReference type="RefSeq" id="WP_226599537.1">
    <property type="nucleotide sequence ID" value="NZ_BNDY01000017.1"/>
</dbReference>
<organism evidence="3 4">
    <name type="scientific">Streptomyces violascens</name>
    <dbReference type="NCBI Taxonomy" id="67381"/>
    <lineage>
        <taxon>Bacteria</taxon>
        <taxon>Bacillati</taxon>
        <taxon>Actinomycetota</taxon>
        <taxon>Actinomycetes</taxon>
        <taxon>Kitasatosporales</taxon>
        <taxon>Streptomycetaceae</taxon>
        <taxon>Streptomyces</taxon>
    </lineage>
</organism>
<keyword evidence="1" id="KW-0175">Coiled coil</keyword>
<evidence type="ECO:0000313" key="3">
    <source>
        <dbReference type="EMBL" id="GHI41108.1"/>
    </source>
</evidence>
<gene>
    <name evidence="3" type="ORF">Sviol_55160</name>
</gene>
<dbReference type="Proteomes" id="UP001050808">
    <property type="component" value="Unassembled WGS sequence"/>
</dbReference>
<feature type="coiled-coil region" evidence="1">
    <location>
        <begin position="85"/>
        <end position="127"/>
    </location>
</feature>
<proteinExistence type="predicted"/>
<sequence length="221" mass="23869">MTRPLPSPDLVLGYRRDGRPIRPALGASADDPSNDEVQVTISQKQLNTLLAREKDQGGRAALRQLVDKLGFSSTADLTGYVDGQRQVEQQQLSEAERREQELAAREKAALEREAQALERERAAARRALLAGFGASGQDLEDAAVLLRVTHDADDAEVSEAVEELKTRRPELFAPRLGDETLPAAPGGAPQSVPPYRPAPVDRTPGAAGLDMARRRGLLPPA</sequence>
<accession>A0ABQ3QUZ6</accession>
<evidence type="ECO:0000256" key="1">
    <source>
        <dbReference type="SAM" id="Coils"/>
    </source>
</evidence>
<feature type="region of interest" description="Disordered" evidence="2">
    <location>
        <begin position="171"/>
        <end position="221"/>
    </location>
</feature>